<comment type="similarity">
    <text evidence="1">Belongs to the CFA/CMAS family.</text>
</comment>
<evidence type="ECO:0000259" key="7">
    <source>
        <dbReference type="Pfam" id="PF25371"/>
    </source>
</evidence>
<feature type="domain" description="DUF7884" evidence="7">
    <location>
        <begin position="9"/>
        <end position="80"/>
    </location>
</feature>
<comment type="caution">
    <text evidence="8">The sequence shown here is derived from an EMBL/GenBank/DDBJ whole genome shotgun (WGS) entry which is preliminary data.</text>
</comment>
<evidence type="ECO:0000256" key="5">
    <source>
        <dbReference type="ARBA" id="ARBA00023098"/>
    </source>
</evidence>
<organism evidence="8 9">
    <name type="scientific">Candidatus Abawacabacteria bacterium RBG_16_42_10</name>
    <dbReference type="NCBI Taxonomy" id="1817814"/>
    <lineage>
        <taxon>Bacteria</taxon>
        <taxon>Candidatus Abawacaibacteriota</taxon>
    </lineage>
</organism>
<dbReference type="InterPro" id="IPR003333">
    <property type="entry name" value="CMAS"/>
</dbReference>
<dbReference type="Pfam" id="PF25371">
    <property type="entry name" value="DUF7884"/>
    <property type="match status" value="1"/>
</dbReference>
<dbReference type="EMBL" id="MEWR01000006">
    <property type="protein sequence ID" value="OGC82490.1"/>
    <property type="molecule type" value="Genomic_DNA"/>
</dbReference>
<evidence type="ECO:0000313" key="9">
    <source>
        <dbReference type="Proteomes" id="UP000177614"/>
    </source>
</evidence>
<feature type="active site" evidence="6">
    <location>
        <position position="364"/>
    </location>
</feature>
<dbReference type="PANTHER" id="PTHR43667:SF1">
    <property type="entry name" value="CYCLOPROPANE-FATTY-ACYL-PHOSPHOLIPID SYNTHASE"/>
    <property type="match status" value="1"/>
</dbReference>
<dbReference type="InterPro" id="IPR029063">
    <property type="entry name" value="SAM-dependent_MTases_sf"/>
</dbReference>
<evidence type="ECO:0000256" key="4">
    <source>
        <dbReference type="ARBA" id="ARBA00022691"/>
    </source>
</evidence>
<dbReference type="GO" id="GO:0032259">
    <property type="term" value="P:methylation"/>
    <property type="evidence" value="ECO:0007669"/>
    <property type="project" value="UniProtKB-KW"/>
</dbReference>
<dbReference type="InterPro" id="IPR050723">
    <property type="entry name" value="CFA/CMAS"/>
</dbReference>
<dbReference type="PIRSF" id="PIRSF003085">
    <property type="entry name" value="CMAS"/>
    <property type="match status" value="1"/>
</dbReference>
<name>A0A1F4XLI8_9BACT</name>
<protein>
    <recommendedName>
        <fullName evidence="7">DUF7884 domain-containing protein</fullName>
    </recommendedName>
</protein>
<dbReference type="Pfam" id="PF02353">
    <property type="entry name" value="CMAS"/>
    <property type="match status" value="1"/>
</dbReference>
<dbReference type="PANTHER" id="PTHR43667">
    <property type="entry name" value="CYCLOPROPANE-FATTY-ACYL-PHOSPHOLIPID SYNTHASE"/>
    <property type="match status" value="1"/>
</dbReference>
<keyword evidence="5" id="KW-0443">Lipid metabolism</keyword>
<dbReference type="GO" id="GO:0008168">
    <property type="term" value="F:methyltransferase activity"/>
    <property type="evidence" value="ECO:0007669"/>
    <property type="project" value="UniProtKB-KW"/>
</dbReference>
<accession>A0A1F4XLI8</accession>
<sequence>MIMNAITVFDTLFHHIEGVSFCVKYWDKKTINYGIDKPAFTIIFKKPEALDEVLTHLSLGFGEAYTRGDIEIEGDIQRALGLLFDPHLKIRPSIRAILHIGWLQLVHKNHLKQARKNISHHYDVSNEFYDQWLGKERIYSCAYFKNEDDDIDTAQENKLDYICRKLLLKPGQTLLDIGCGWGALVLYAAKKYDVKVMGITLSKNQLERARKRAKQEGLSDKVTLELCDYRELATRNVSFDRIVSVGMMEHVGKNHIHEYMAANNKLLKENGVGLLHTIGKMKSGRIDAWMEKYIFPGAYLPEPGELIDGFRDAGLEVYHLENLRPHYALTLKSWVKNFEKNIETIQKLVSPELVRIYRLYLNGCVAAFTYGDINLYQISFCKGYTNQVPVPLTNHYLYV</sequence>
<reference evidence="8 9" key="1">
    <citation type="journal article" date="2016" name="Nat. Commun.">
        <title>Thousands of microbial genomes shed light on interconnected biogeochemical processes in an aquifer system.</title>
        <authorList>
            <person name="Anantharaman K."/>
            <person name="Brown C.T."/>
            <person name="Hug L.A."/>
            <person name="Sharon I."/>
            <person name="Castelle C.J."/>
            <person name="Probst A.J."/>
            <person name="Thomas B.C."/>
            <person name="Singh A."/>
            <person name="Wilkins M.J."/>
            <person name="Karaoz U."/>
            <person name="Brodie E.L."/>
            <person name="Williams K.H."/>
            <person name="Hubbard S.S."/>
            <person name="Banfield J.F."/>
        </authorList>
    </citation>
    <scope>NUCLEOTIDE SEQUENCE [LARGE SCALE GENOMIC DNA]</scope>
</reference>
<dbReference type="InterPro" id="IPR057206">
    <property type="entry name" value="DUF7884"/>
</dbReference>
<dbReference type="CDD" id="cd02440">
    <property type="entry name" value="AdoMet_MTases"/>
    <property type="match status" value="1"/>
</dbReference>
<evidence type="ECO:0000256" key="2">
    <source>
        <dbReference type="ARBA" id="ARBA00022603"/>
    </source>
</evidence>
<evidence type="ECO:0000256" key="6">
    <source>
        <dbReference type="PIRSR" id="PIRSR003085-1"/>
    </source>
</evidence>
<evidence type="ECO:0000256" key="3">
    <source>
        <dbReference type="ARBA" id="ARBA00022679"/>
    </source>
</evidence>
<proteinExistence type="inferred from homology"/>
<evidence type="ECO:0000313" key="8">
    <source>
        <dbReference type="EMBL" id="OGC82490.1"/>
    </source>
</evidence>
<dbReference type="SUPFAM" id="SSF53335">
    <property type="entry name" value="S-adenosyl-L-methionine-dependent methyltransferases"/>
    <property type="match status" value="1"/>
</dbReference>
<dbReference type="Proteomes" id="UP000177614">
    <property type="component" value="Unassembled WGS sequence"/>
</dbReference>
<evidence type="ECO:0000256" key="1">
    <source>
        <dbReference type="ARBA" id="ARBA00010815"/>
    </source>
</evidence>
<keyword evidence="3" id="KW-0808">Transferase</keyword>
<dbReference type="AlphaFoldDB" id="A0A1F4XLI8"/>
<dbReference type="STRING" id="1817814.A2V81_00285"/>
<keyword evidence="4" id="KW-0949">S-adenosyl-L-methionine</keyword>
<keyword evidence="2" id="KW-0489">Methyltransferase</keyword>
<dbReference type="GO" id="GO:0008610">
    <property type="term" value="P:lipid biosynthetic process"/>
    <property type="evidence" value="ECO:0007669"/>
    <property type="project" value="InterPro"/>
</dbReference>
<gene>
    <name evidence="8" type="ORF">A2V81_00285</name>
</gene>
<dbReference type="Gene3D" id="3.40.50.150">
    <property type="entry name" value="Vaccinia Virus protein VP39"/>
    <property type="match status" value="1"/>
</dbReference>